<gene>
    <name evidence="4" type="ORF">DCG65_01465</name>
    <name evidence="5" type="ORF">HY36_01585</name>
</gene>
<evidence type="ECO:0000256" key="2">
    <source>
        <dbReference type="ARBA" id="ARBA00022679"/>
    </source>
</evidence>
<evidence type="ECO:0000313" key="4">
    <source>
        <dbReference type="EMBL" id="HAE93197.1"/>
    </source>
</evidence>
<keyword evidence="6" id="KW-1185">Reference proteome</keyword>
<organism evidence="5 6">
    <name type="scientific">Hyphomonas atlantica</name>
    <dbReference type="NCBI Taxonomy" id="1280948"/>
    <lineage>
        <taxon>Bacteria</taxon>
        <taxon>Pseudomonadati</taxon>
        <taxon>Pseudomonadota</taxon>
        <taxon>Alphaproteobacteria</taxon>
        <taxon>Hyphomonadales</taxon>
        <taxon>Hyphomonadaceae</taxon>
        <taxon>Hyphomonas</taxon>
    </lineage>
</organism>
<dbReference type="Proteomes" id="UP000024547">
    <property type="component" value="Unassembled WGS sequence"/>
</dbReference>
<feature type="region of interest" description="Disordered" evidence="3">
    <location>
        <begin position="276"/>
        <end position="304"/>
    </location>
</feature>
<dbReference type="InterPro" id="IPR029063">
    <property type="entry name" value="SAM-dependent_MTases_sf"/>
</dbReference>
<evidence type="ECO:0000313" key="5">
    <source>
        <dbReference type="EMBL" id="KCZ65097.1"/>
    </source>
</evidence>
<dbReference type="EMBL" id="DMBR01000042">
    <property type="protein sequence ID" value="HAE93197.1"/>
    <property type="molecule type" value="Genomic_DNA"/>
</dbReference>
<evidence type="ECO:0000256" key="3">
    <source>
        <dbReference type="SAM" id="MobiDB-lite"/>
    </source>
</evidence>
<proteinExistence type="predicted"/>
<reference evidence="4 7" key="2">
    <citation type="journal article" date="2018" name="Nat. Biotechnol.">
        <title>A standardized bacterial taxonomy based on genome phylogeny substantially revises the tree of life.</title>
        <authorList>
            <person name="Parks D.H."/>
            <person name="Chuvochina M."/>
            <person name="Waite D.W."/>
            <person name="Rinke C."/>
            <person name="Skarshewski A."/>
            <person name="Chaumeil P.A."/>
            <person name="Hugenholtz P."/>
        </authorList>
    </citation>
    <scope>NUCLEOTIDE SEQUENCE [LARGE SCALE GENOMIC DNA]</scope>
    <source>
        <strain evidence="4">UBA8557</strain>
    </source>
</reference>
<dbReference type="GO" id="GO:0032259">
    <property type="term" value="P:methylation"/>
    <property type="evidence" value="ECO:0007669"/>
    <property type="project" value="UniProtKB-KW"/>
</dbReference>
<comment type="caution">
    <text evidence="5">The sequence shown here is derived from an EMBL/GenBank/DDBJ whole genome shotgun (WGS) entry which is preliminary data.</text>
</comment>
<accession>A0A059EC46</accession>
<sequence length="304" mass="32810">MSSPVSPTASPPRLFDRARLARNRDRAASDFGNYDFLKARVSSDIAERLADTSHTFDRAFDLGAHTGQLAQVLQDSGQVGTIEAGDLSRCMVERMAAGGVTAREIDEERLPFAPASLDLIVSALSLHWVNDLPGTLVQIRKALKPDGLFLGALFGAGTLSELRTSLMEAETELTGGVAARLSPLPGLRDMASLMQRAGFTLPVVDRDPVTVRYGSPLTLLTDLKGMGERAAFMTGTTRPLSRRVLMRAMEIYQDRFSDPDGRVRATFEIVHMSGWSPADSQPKPLKPGSAKVSLADAVKKAGSR</sequence>
<dbReference type="SUPFAM" id="SSF53335">
    <property type="entry name" value="S-adenosyl-L-methionine-dependent methyltransferases"/>
    <property type="match status" value="1"/>
</dbReference>
<dbReference type="PANTHER" id="PTHR13090">
    <property type="entry name" value="ARGININE-HYDROXYLASE NDUFAF5, MITOCHONDRIAL"/>
    <property type="match status" value="1"/>
</dbReference>
<dbReference type="InterPro" id="IPR050602">
    <property type="entry name" value="Malonyl-ACP_OMT"/>
</dbReference>
<dbReference type="STRING" id="1280948.HY36_01585"/>
<dbReference type="OrthoDB" id="9793723at2"/>
<keyword evidence="1 4" id="KW-0489">Methyltransferase</keyword>
<dbReference type="GO" id="GO:0008168">
    <property type="term" value="F:methyltransferase activity"/>
    <property type="evidence" value="ECO:0007669"/>
    <property type="project" value="UniProtKB-KW"/>
</dbReference>
<evidence type="ECO:0000256" key="1">
    <source>
        <dbReference type="ARBA" id="ARBA00022603"/>
    </source>
</evidence>
<dbReference type="CDD" id="cd02440">
    <property type="entry name" value="AdoMet_MTases"/>
    <property type="match status" value="1"/>
</dbReference>
<reference evidence="5 6" key="1">
    <citation type="journal article" date="2014" name="Antonie Van Leeuwenhoek">
        <title>Hyphomonas beringensis sp. nov. and Hyphomonas chukchiensis sp. nov., isolated from surface seawater of the Bering Sea and Chukchi Sea.</title>
        <authorList>
            <person name="Li C."/>
            <person name="Lai Q."/>
            <person name="Li G."/>
            <person name="Dong C."/>
            <person name="Wang J."/>
            <person name="Liao Y."/>
            <person name="Shao Z."/>
        </authorList>
    </citation>
    <scope>NUCLEOTIDE SEQUENCE [LARGE SCALE GENOMIC DNA]</scope>
    <source>
        <strain evidence="5 6">22II1-22F38</strain>
    </source>
</reference>
<evidence type="ECO:0000313" key="6">
    <source>
        <dbReference type="Proteomes" id="UP000024547"/>
    </source>
</evidence>
<dbReference type="eggNOG" id="COG2226">
    <property type="taxonomic scope" value="Bacteria"/>
</dbReference>
<keyword evidence="2 4" id="KW-0808">Transferase</keyword>
<dbReference type="EMBL" id="AWFH01000001">
    <property type="protein sequence ID" value="KCZ65097.1"/>
    <property type="molecule type" value="Genomic_DNA"/>
</dbReference>
<name>A0A059EC46_9PROT</name>
<dbReference type="Gene3D" id="3.40.50.150">
    <property type="entry name" value="Vaccinia Virus protein VP39"/>
    <property type="match status" value="1"/>
</dbReference>
<dbReference type="GeneID" id="92499773"/>
<evidence type="ECO:0000313" key="7">
    <source>
        <dbReference type="Proteomes" id="UP000259173"/>
    </source>
</evidence>
<dbReference type="Proteomes" id="UP000259173">
    <property type="component" value="Unassembled WGS sequence"/>
</dbReference>
<dbReference type="PANTHER" id="PTHR13090:SF1">
    <property type="entry name" value="ARGININE-HYDROXYLASE NDUFAF5, MITOCHONDRIAL"/>
    <property type="match status" value="1"/>
</dbReference>
<dbReference type="Pfam" id="PF13489">
    <property type="entry name" value="Methyltransf_23"/>
    <property type="match status" value="1"/>
</dbReference>
<dbReference type="PATRIC" id="fig|1280948.3.peg.309"/>
<dbReference type="AlphaFoldDB" id="A0A059EC46"/>
<dbReference type="RefSeq" id="WP_035547322.1">
    <property type="nucleotide sequence ID" value="NZ_AWFH01000001.1"/>
</dbReference>
<protein>
    <submittedName>
        <fullName evidence="4">SAM-dependent methyltransferase</fullName>
    </submittedName>
</protein>